<dbReference type="AlphaFoldDB" id="A0AAE1C144"/>
<gene>
    <name evidence="2" type="ORF">LTR78_005806</name>
</gene>
<comment type="caution">
    <text evidence="2">The sequence shown here is derived from an EMBL/GenBank/DDBJ whole genome shotgun (WGS) entry which is preliminary data.</text>
</comment>
<feature type="compositionally biased region" description="Low complexity" evidence="1">
    <location>
        <begin position="122"/>
        <end position="133"/>
    </location>
</feature>
<dbReference type="Proteomes" id="UP001274830">
    <property type="component" value="Unassembled WGS sequence"/>
</dbReference>
<dbReference type="EMBL" id="JAUTXT010000020">
    <property type="protein sequence ID" value="KAK3674337.1"/>
    <property type="molecule type" value="Genomic_DNA"/>
</dbReference>
<evidence type="ECO:0000313" key="2">
    <source>
        <dbReference type="EMBL" id="KAK3674337.1"/>
    </source>
</evidence>
<feature type="compositionally biased region" description="Basic and acidic residues" evidence="1">
    <location>
        <begin position="134"/>
        <end position="162"/>
    </location>
</feature>
<keyword evidence="3" id="KW-1185">Reference proteome</keyword>
<feature type="compositionally biased region" description="Acidic residues" evidence="1">
    <location>
        <begin position="228"/>
        <end position="237"/>
    </location>
</feature>
<feature type="region of interest" description="Disordered" evidence="1">
    <location>
        <begin position="191"/>
        <end position="248"/>
    </location>
</feature>
<evidence type="ECO:0000313" key="3">
    <source>
        <dbReference type="Proteomes" id="UP001274830"/>
    </source>
</evidence>
<sequence length="248" mass="26887">MALINFTCPNELSPPTDACHILLKENAAPPQQAPVQATNVTSATNAGPRKGSAISYPAIPSKTTDEHLSSQVRDSALQASPQPTTSAPANIGRRRAAGLSTRLASTPPRPSRWQQIGDIFLQNPTSPSSTSQNNDERSRIDDSPLESTSERAATRRLQSESKHRALWDDNVLAETSFTPARLLGLIIDPAPSHGQLPRSAQRLTPQPMPTKEAIDAWLTSTENASDTSSDEWTGDEDFLPRSARARHR</sequence>
<evidence type="ECO:0000256" key="1">
    <source>
        <dbReference type="SAM" id="MobiDB-lite"/>
    </source>
</evidence>
<feature type="compositionally biased region" description="Polar residues" evidence="1">
    <location>
        <begin position="218"/>
        <end position="227"/>
    </location>
</feature>
<organism evidence="2 3">
    <name type="scientific">Recurvomyces mirabilis</name>
    <dbReference type="NCBI Taxonomy" id="574656"/>
    <lineage>
        <taxon>Eukaryota</taxon>
        <taxon>Fungi</taxon>
        <taxon>Dikarya</taxon>
        <taxon>Ascomycota</taxon>
        <taxon>Pezizomycotina</taxon>
        <taxon>Dothideomycetes</taxon>
        <taxon>Dothideomycetidae</taxon>
        <taxon>Mycosphaerellales</taxon>
        <taxon>Teratosphaeriaceae</taxon>
        <taxon>Recurvomyces</taxon>
    </lineage>
</organism>
<accession>A0AAE1C144</accession>
<reference evidence="2" key="1">
    <citation type="submission" date="2023-07" db="EMBL/GenBank/DDBJ databases">
        <title>Black Yeasts Isolated from many extreme environments.</title>
        <authorList>
            <person name="Coleine C."/>
            <person name="Stajich J.E."/>
            <person name="Selbmann L."/>
        </authorList>
    </citation>
    <scope>NUCLEOTIDE SEQUENCE</scope>
    <source>
        <strain evidence="2">CCFEE 5485</strain>
    </source>
</reference>
<protein>
    <submittedName>
        <fullName evidence="2">Uncharacterized protein</fullName>
    </submittedName>
</protein>
<feature type="region of interest" description="Disordered" evidence="1">
    <location>
        <begin position="121"/>
        <end position="162"/>
    </location>
</feature>
<proteinExistence type="predicted"/>
<feature type="compositionally biased region" description="Polar residues" evidence="1">
    <location>
        <begin position="69"/>
        <end position="88"/>
    </location>
</feature>
<name>A0AAE1C144_9PEZI</name>
<feature type="region of interest" description="Disordered" evidence="1">
    <location>
        <begin position="29"/>
        <end position="93"/>
    </location>
</feature>